<evidence type="ECO:0000313" key="2">
    <source>
        <dbReference type="EMBL" id="EMS59229.1"/>
    </source>
</evidence>
<evidence type="ECO:0000256" key="1">
    <source>
        <dbReference type="SAM" id="MobiDB-lite"/>
    </source>
</evidence>
<proteinExistence type="predicted"/>
<protein>
    <submittedName>
        <fullName evidence="2">Uncharacterized protein</fullName>
    </submittedName>
</protein>
<dbReference type="AlphaFoldDB" id="M8AF00"/>
<reference evidence="2" key="1">
    <citation type="journal article" date="2013" name="Nature">
        <title>Draft genome of the wheat A-genome progenitor Triticum urartu.</title>
        <authorList>
            <person name="Ling H.Q."/>
            <person name="Zhao S."/>
            <person name="Liu D."/>
            <person name="Wang J."/>
            <person name="Sun H."/>
            <person name="Zhang C."/>
            <person name="Fan H."/>
            <person name="Li D."/>
            <person name="Dong L."/>
            <person name="Tao Y."/>
            <person name="Gao C."/>
            <person name="Wu H."/>
            <person name="Li Y."/>
            <person name="Cui Y."/>
            <person name="Guo X."/>
            <person name="Zheng S."/>
            <person name="Wang B."/>
            <person name="Yu K."/>
            <person name="Liang Q."/>
            <person name="Yang W."/>
            <person name="Lou X."/>
            <person name="Chen J."/>
            <person name="Feng M."/>
            <person name="Jian J."/>
            <person name="Zhang X."/>
            <person name="Luo G."/>
            <person name="Jiang Y."/>
            <person name="Liu J."/>
            <person name="Wang Z."/>
            <person name="Sha Y."/>
            <person name="Zhang B."/>
            <person name="Wu H."/>
            <person name="Tang D."/>
            <person name="Shen Q."/>
            <person name="Xue P."/>
            <person name="Zou S."/>
            <person name="Wang X."/>
            <person name="Liu X."/>
            <person name="Wang F."/>
            <person name="Yang Y."/>
            <person name="An X."/>
            <person name="Dong Z."/>
            <person name="Zhang K."/>
            <person name="Zhang X."/>
            <person name="Luo M.C."/>
            <person name="Dvorak J."/>
            <person name="Tong Y."/>
            <person name="Wang J."/>
            <person name="Yang H."/>
            <person name="Li Z."/>
            <person name="Wang D."/>
            <person name="Zhang A."/>
            <person name="Wang J."/>
        </authorList>
    </citation>
    <scope>NUCLEOTIDE SEQUENCE</scope>
</reference>
<dbReference type="EMBL" id="KD123480">
    <property type="protein sequence ID" value="EMS59229.1"/>
    <property type="molecule type" value="Genomic_DNA"/>
</dbReference>
<name>M8AF00_TRIUA</name>
<feature type="region of interest" description="Disordered" evidence="1">
    <location>
        <begin position="70"/>
        <end position="93"/>
    </location>
</feature>
<gene>
    <name evidence="2" type="ORF">TRIUR3_17577</name>
</gene>
<feature type="region of interest" description="Disordered" evidence="1">
    <location>
        <begin position="109"/>
        <end position="264"/>
    </location>
</feature>
<accession>M8AF00</accession>
<feature type="compositionally biased region" description="Basic residues" evidence="1">
    <location>
        <begin position="109"/>
        <end position="125"/>
    </location>
</feature>
<organism evidence="2">
    <name type="scientific">Triticum urartu</name>
    <name type="common">Red wild einkorn</name>
    <name type="synonym">Crithodium urartu</name>
    <dbReference type="NCBI Taxonomy" id="4572"/>
    <lineage>
        <taxon>Eukaryota</taxon>
        <taxon>Viridiplantae</taxon>
        <taxon>Streptophyta</taxon>
        <taxon>Embryophyta</taxon>
        <taxon>Tracheophyta</taxon>
        <taxon>Spermatophyta</taxon>
        <taxon>Magnoliopsida</taxon>
        <taxon>Liliopsida</taxon>
        <taxon>Poales</taxon>
        <taxon>Poaceae</taxon>
        <taxon>BOP clade</taxon>
        <taxon>Pooideae</taxon>
        <taxon>Triticodae</taxon>
        <taxon>Triticeae</taxon>
        <taxon>Triticinae</taxon>
        <taxon>Triticum</taxon>
    </lineage>
</organism>
<feature type="compositionally biased region" description="Basic residues" evidence="1">
    <location>
        <begin position="184"/>
        <end position="198"/>
    </location>
</feature>
<feature type="compositionally biased region" description="Gly residues" evidence="1">
    <location>
        <begin position="234"/>
        <end position="244"/>
    </location>
</feature>
<sequence length="264" mass="27855">MESTLHHPLAPEDILLQDFKPSLHGSRPLGARHIVKNQGINPVGGRSTSVELRGAHEDSCPSRERELFMRRSGSGARPWSSGEAAAGESKTGRLAGGCVRSRVRWPGHAARARGGARRGGGRRAWRSSLASGQDASDARAGTWGREEKQGEGGAIVVGIEDASDAGAGEGMRFPDERGGVGGRRERRSRHRGRKRRASLAHVGDRCGSPWRPGSMQQRDEVARVRAGRCATAGAGNGGGSGDSAGRGRRRPVRRGVTEVGGGTL</sequence>